<feature type="region of interest" description="Disordered" evidence="1">
    <location>
        <begin position="1"/>
        <end position="53"/>
    </location>
</feature>
<protein>
    <submittedName>
        <fullName evidence="2">Uncharacterized protein</fullName>
    </submittedName>
</protein>
<feature type="compositionally biased region" description="Polar residues" evidence="1">
    <location>
        <begin position="1"/>
        <end position="19"/>
    </location>
</feature>
<accession>A0A2H3AL68</accession>
<gene>
    <name evidence="2" type="ORF">ARMSODRAFT_1027242</name>
</gene>
<dbReference type="AlphaFoldDB" id="A0A2H3AL68"/>
<organism evidence="2 3">
    <name type="scientific">Armillaria solidipes</name>
    <dbReference type="NCBI Taxonomy" id="1076256"/>
    <lineage>
        <taxon>Eukaryota</taxon>
        <taxon>Fungi</taxon>
        <taxon>Dikarya</taxon>
        <taxon>Basidiomycota</taxon>
        <taxon>Agaricomycotina</taxon>
        <taxon>Agaricomycetes</taxon>
        <taxon>Agaricomycetidae</taxon>
        <taxon>Agaricales</taxon>
        <taxon>Marasmiineae</taxon>
        <taxon>Physalacriaceae</taxon>
        <taxon>Armillaria</taxon>
    </lineage>
</organism>
<dbReference type="EMBL" id="KZ293500">
    <property type="protein sequence ID" value="PBK59611.1"/>
    <property type="molecule type" value="Genomic_DNA"/>
</dbReference>
<keyword evidence="3" id="KW-1185">Reference proteome</keyword>
<evidence type="ECO:0000313" key="2">
    <source>
        <dbReference type="EMBL" id="PBK59611.1"/>
    </source>
</evidence>
<sequence length="143" mass="15448">MVNLQDPSTTYAIQDSGSDTICKHGAGMRDDDDDDGDSGEGPNMTEVWGGWPPISPSIMYPPFSIWGIMDIRSVFSPDVVTTADNNNNSGSPFLWHPAPSIDCTSTIEPLPLFPIPGNPMVTVISPHELPMTLYGPVDPYLTP</sequence>
<name>A0A2H3AL68_9AGAR</name>
<proteinExistence type="predicted"/>
<evidence type="ECO:0000256" key="1">
    <source>
        <dbReference type="SAM" id="MobiDB-lite"/>
    </source>
</evidence>
<reference evidence="3" key="1">
    <citation type="journal article" date="2017" name="Nat. Ecol. Evol.">
        <title>Genome expansion and lineage-specific genetic innovations in the forest pathogenic fungi Armillaria.</title>
        <authorList>
            <person name="Sipos G."/>
            <person name="Prasanna A.N."/>
            <person name="Walter M.C."/>
            <person name="O'Connor E."/>
            <person name="Balint B."/>
            <person name="Krizsan K."/>
            <person name="Kiss B."/>
            <person name="Hess J."/>
            <person name="Varga T."/>
            <person name="Slot J."/>
            <person name="Riley R."/>
            <person name="Boka B."/>
            <person name="Rigling D."/>
            <person name="Barry K."/>
            <person name="Lee J."/>
            <person name="Mihaltcheva S."/>
            <person name="LaButti K."/>
            <person name="Lipzen A."/>
            <person name="Waldron R."/>
            <person name="Moloney N.M."/>
            <person name="Sperisen C."/>
            <person name="Kredics L."/>
            <person name="Vagvoelgyi C."/>
            <person name="Patrignani A."/>
            <person name="Fitzpatrick D."/>
            <person name="Nagy I."/>
            <person name="Doyle S."/>
            <person name="Anderson J.B."/>
            <person name="Grigoriev I.V."/>
            <person name="Gueldener U."/>
            <person name="Muensterkoetter M."/>
            <person name="Nagy L.G."/>
        </authorList>
    </citation>
    <scope>NUCLEOTIDE SEQUENCE [LARGE SCALE GENOMIC DNA]</scope>
    <source>
        <strain evidence="3">28-4</strain>
    </source>
</reference>
<evidence type="ECO:0000313" key="3">
    <source>
        <dbReference type="Proteomes" id="UP000218334"/>
    </source>
</evidence>
<dbReference type="Proteomes" id="UP000218334">
    <property type="component" value="Unassembled WGS sequence"/>
</dbReference>